<accession>A0A7Z0CKS3</accession>
<sequence>MVHGGQLRPGDRLPAERRLSEMFAVSRSTLREALSRLRAEGYVEVRRGVEGGTFVTELAQPYARWLAQMADDGSLLREIIDVRTAVESHIAWLAAERRTAEDLQQLAEAIDVDGDRLTPRQFRESDSRFHGLLARAAGSPRLHRLMETARGELFTPASEPLILPGTIARSHEEHHGILAAVRAGDGNRAAQRMRDHLHATFDDVSSAIESAGHLSR</sequence>
<dbReference type="PANTHER" id="PTHR43537:SF5">
    <property type="entry name" value="UXU OPERON TRANSCRIPTIONAL REGULATOR"/>
    <property type="match status" value="1"/>
</dbReference>
<evidence type="ECO:0000256" key="3">
    <source>
        <dbReference type="ARBA" id="ARBA00023163"/>
    </source>
</evidence>
<dbReference type="Pfam" id="PF00392">
    <property type="entry name" value="GntR"/>
    <property type="match status" value="1"/>
</dbReference>
<dbReference type="Gene3D" id="1.10.10.10">
    <property type="entry name" value="Winged helix-like DNA-binding domain superfamily/Winged helix DNA-binding domain"/>
    <property type="match status" value="1"/>
</dbReference>
<organism evidence="5 6">
    <name type="scientific">Nocardioides aromaticivorans</name>
    <dbReference type="NCBI Taxonomy" id="200618"/>
    <lineage>
        <taxon>Bacteria</taxon>
        <taxon>Bacillati</taxon>
        <taxon>Actinomycetota</taxon>
        <taxon>Actinomycetes</taxon>
        <taxon>Propionibacteriales</taxon>
        <taxon>Nocardioidaceae</taxon>
        <taxon>Nocardioides</taxon>
    </lineage>
</organism>
<feature type="domain" description="HTH gntR-type" evidence="4">
    <location>
        <begin position="1"/>
        <end position="58"/>
    </location>
</feature>
<keyword evidence="1" id="KW-0805">Transcription regulation</keyword>
<dbReference type="GO" id="GO:0003677">
    <property type="term" value="F:DNA binding"/>
    <property type="evidence" value="ECO:0007669"/>
    <property type="project" value="UniProtKB-KW"/>
</dbReference>
<dbReference type="PROSITE" id="PS50949">
    <property type="entry name" value="HTH_GNTR"/>
    <property type="match status" value="1"/>
</dbReference>
<dbReference type="EMBL" id="JACBZM010000001">
    <property type="protein sequence ID" value="NYI45046.1"/>
    <property type="molecule type" value="Genomic_DNA"/>
</dbReference>
<evidence type="ECO:0000313" key="5">
    <source>
        <dbReference type="EMBL" id="NYI45046.1"/>
    </source>
</evidence>
<evidence type="ECO:0000256" key="2">
    <source>
        <dbReference type="ARBA" id="ARBA00023125"/>
    </source>
</evidence>
<dbReference type="SUPFAM" id="SSF46785">
    <property type="entry name" value="Winged helix' DNA-binding domain"/>
    <property type="match status" value="1"/>
</dbReference>
<dbReference type="SMART" id="SM00895">
    <property type="entry name" value="FCD"/>
    <property type="match status" value="1"/>
</dbReference>
<dbReference type="GO" id="GO:0003700">
    <property type="term" value="F:DNA-binding transcription factor activity"/>
    <property type="evidence" value="ECO:0007669"/>
    <property type="project" value="InterPro"/>
</dbReference>
<name>A0A7Z0CKS3_9ACTN</name>
<dbReference type="PRINTS" id="PR00035">
    <property type="entry name" value="HTHGNTR"/>
</dbReference>
<dbReference type="InterPro" id="IPR011711">
    <property type="entry name" value="GntR_C"/>
</dbReference>
<dbReference type="InterPro" id="IPR000524">
    <property type="entry name" value="Tscrpt_reg_HTH_GntR"/>
</dbReference>
<dbReference type="Pfam" id="PF07729">
    <property type="entry name" value="FCD"/>
    <property type="match status" value="1"/>
</dbReference>
<dbReference type="InterPro" id="IPR008920">
    <property type="entry name" value="TF_FadR/GntR_C"/>
</dbReference>
<gene>
    <name evidence="5" type="ORF">BJ993_002126</name>
</gene>
<reference evidence="5 6" key="1">
    <citation type="submission" date="2020-07" db="EMBL/GenBank/DDBJ databases">
        <title>Sequencing the genomes of 1000 actinobacteria strains.</title>
        <authorList>
            <person name="Klenk H.-P."/>
        </authorList>
    </citation>
    <scope>NUCLEOTIDE SEQUENCE [LARGE SCALE GENOMIC DNA]</scope>
    <source>
        <strain evidence="5 6">DSM 15131</strain>
    </source>
</reference>
<dbReference type="AlphaFoldDB" id="A0A7Z0CKS3"/>
<dbReference type="Proteomes" id="UP000562045">
    <property type="component" value="Unassembled WGS sequence"/>
</dbReference>
<comment type="caution">
    <text evidence="5">The sequence shown here is derived from an EMBL/GenBank/DDBJ whole genome shotgun (WGS) entry which is preliminary data.</text>
</comment>
<dbReference type="Gene3D" id="1.20.120.530">
    <property type="entry name" value="GntR ligand-binding domain-like"/>
    <property type="match status" value="1"/>
</dbReference>
<evidence type="ECO:0000313" key="6">
    <source>
        <dbReference type="Proteomes" id="UP000562045"/>
    </source>
</evidence>
<dbReference type="PANTHER" id="PTHR43537">
    <property type="entry name" value="TRANSCRIPTIONAL REGULATOR, GNTR FAMILY"/>
    <property type="match status" value="1"/>
</dbReference>
<dbReference type="InterPro" id="IPR036388">
    <property type="entry name" value="WH-like_DNA-bd_sf"/>
</dbReference>
<dbReference type="SMART" id="SM00345">
    <property type="entry name" value="HTH_GNTR"/>
    <property type="match status" value="1"/>
</dbReference>
<evidence type="ECO:0000259" key="4">
    <source>
        <dbReference type="PROSITE" id="PS50949"/>
    </source>
</evidence>
<keyword evidence="2 5" id="KW-0238">DNA-binding</keyword>
<dbReference type="CDD" id="cd07377">
    <property type="entry name" value="WHTH_GntR"/>
    <property type="match status" value="1"/>
</dbReference>
<keyword evidence="3" id="KW-0804">Transcription</keyword>
<evidence type="ECO:0000256" key="1">
    <source>
        <dbReference type="ARBA" id="ARBA00023015"/>
    </source>
</evidence>
<dbReference type="InterPro" id="IPR036390">
    <property type="entry name" value="WH_DNA-bd_sf"/>
</dbReference>
<protein>
    <submittedName>
        <fullName evidence="5">DNA-binding FadR family transcriptional regulator</fullName>
    </submittedName>
</protein>
<dbReference type="SUPFAM" id="SSF48008">
    <property type="entry name" value="GntR ligand-binding domain-like"/>
    <property type="match status" value="1"/>
</dbReference>
<proteinExistence type="predicted"/>